<dbReference type="Proteomes" id="UP001157418">
    <property type="component" value="Unassembled WGS sequence"/>
</dbReference>
<proteinExistence type="predicted"/>
<dbReference type="PANTHER" id="PTHR11439">
    <property type="entry name" value="GAG-POL-RELATED RETROTRANSPOSON"/>
    <property type="match status" value="1"/>
</dbReference>
<dbReference type="EMBL" id="CAKMRJ010000001">
    <property type="protein sequence ID" value="CAH1412716.1"/>
    <property type="molecule type" value="Genomic_DNA"/>
</dbReference>
<reference evidence="1 2" key="1">
    <citation type="submission" date="2022-01" db="EMBL/GenBank/DDBJ databases">
        <authorList>
            <person name="Xiong W."/>
            <person name="Schranz E."/>
        </authorList>
    </citation>
    <scope>NUCLEOTIDE SEQUENCE [LARGE SCALE GENOMIC DNA]</scope>
</reference>
<protein>
    <submittedName>
        <fullName evidence="1">Uncharacterized protein</fullName>
    </submittedName>
</protein>
<comment type="caution">
    <text evidence="1">The sequence shown here is derived from an EMBL/GenBank/DDBJ whole genome shotgun (WGS) entry which is preliminary data.</text>
</comment>
<organism evidence="1 2">
    <name type="scientific">Lactuca virosa</name>
    <dbReference type="NCBI Taxonomy" id="75947"/>
    <lineage>
        <taxon>Eukaryota</taxon>
        <taxon>Viridiplantae</taxon>
        <taxon>Streptophyta</taxon>
        <taxon>Embryophyta</taxon>
        <taxon>Tracheophyta</taxon>
        <taxon>Spermatophyta</taxon>
        <taxon>Magnoliopsida</taxon>
        <taxon>eudicotyledons</taxon>
        <taxon>Gunneridae</taxon>
        <taxon>Pentapetalae</taxon>
        <taxon>asterids</taxon>
        <taxon>campanulids</taxon>
        <taxon>Asterales</taxon>
        <taxon>Asteraceae</taxon>
        <taxon>Cichorioideae</taxon>
        <taxon>Cichorieae</taxon>
        <taxon>Lactucinae</taxon>
        <taxon>Lactuca</taxon>
    </lineage>
</organism>
<dbReference type="CDD" id="cd09272">
    <property type="entry name" value="RNase_HI_RT_Ty1"/>
    <property type="match status" value="1"/>
</dbReference>
<evidence type="ECO:0000313" key="1">
    <source>
        <dbReference type="EMBL" id="CAH1412716.1"/>
    </source>
</evidence>
<name>A0AAU9LDC1_9ASTR</name>
<gene>
    <name evidence="1" type="ORF">LVIROSA_LOCUS713</name>
</gene>
<dbReference type="AlphaFoldDB" id="A0AAU9LDC1"/>
<sequence>MHNHLQTYWQAPKHVFRYLKGTIHHGLVLNCYSSLTVSVFSDSDWGGVYNAGRSTTIYLLYVGTNIVSWKSTRQQSVSRSSIEDGHKAISNTPVELISLKNLLYESGIPITSTRTLFCDNKRVTYKCANLVYNSRMKHVALDYHFVRE</sequence>
<keyword evidence="2" id="KW-1185">Reference proteome</keyword>
<evidence type="ECO:0000313" key="2">
    <source>
        <dbReference type="Proteomes" id="UP001157418"/>
    </source>
</evidence>
<accession>A0AAU9LDC1</accession>
<dbReference type="PANTHER" id="PTHR11439:SF450">
    <property type="entry name" value="REVERSE TRANSCRIPTASE TY1_COPIA-TYPE DOMAIN-CONTAINING PROTEIN"/>
    <property type="match status" value="1"/>
</dbReference>